<protein>
    <submittedName>
        <fullName evidence="1">Uncharacterized protein</fullName>
    </submittedName>
</protein>
<dbReference type="EMBL" id="NHYE01004808">
    <property type="protein sequence ID" value="PPQ81950.1"/>
    <property type="molecule type" value="Genomic_DNA"/>
</dbReference>
<dbReference type="Proteomes" id="UP000284706">
    <property type="component" value="Unassembled WGS sequence"/>
</dbReference>
<sequence length="48" mass="4765">MGLPGLADAGKGGKVYESAVALAERQMGVAAGTIDLEGLAEGMMKKGN</sequence>
<name>A0A409WTV3_9AGAR</name>
<dbReference type="InParanoid" id="A0A409WTV3"/>
<reference evidence="1 2" key="1">
    <citation type="journal article" date="2018" name="Evol. Lett.">
        <title>Horizontal gene cluster transfer increased hallucinogenic mushroom diversity.</title>
        <authorList>
            <person name="Reynolds H.T."/>
            <person name="Vijayakumar V."/>
            <person name="Gluck-Thaler E."/>
            <person name="Korotkin H.B."/>
            <person name="Matheny P.B."/>
            <person name="Slot J.C."/>
        </authorList>
    </citation>
    <scope>NUCLEOTIDE SEQUENCE [LARGE SCALE GENOMIC DNA]</scope>
    <source>
        <strain evidence="1 2">SRW20</strain>
    </source>
</reference>
<keyword evidence="2" id="KW-1185">Reference proteome</keyword>
<organism evidence="1 2">
    <name type="scientific">Gymnopilus dilepis</name>
    <dbReference type="NCBI Taxonomy" id="231916"/>
    <lineage>
        <taxon>Eukaryota</taxon>
        <taxon>Fungi</taxon>
        <taxon>Dikarya</taxon>
        <taxon>Basidiomycota</taxon>
        <taxon>Agaricomycotina</taxon>
        <taxon>Agaricomycetes</taxon>
        <taxon>Agaricomycetidae</taxon>
        <taxon>Agaricales</taxon>
        <taxon>Agaricineae</taxon>
        <taxon>Hymenogastraceae</taxon>
        <taxon>Gymnopilus</taxon>
    </lineage>
</organism>
<proteinExistence type="predicted"/>
<evidence type="ECO:0000313" key="2">
    <source>
        <dbReference type="Proteomes" id="UP000284706"/>
    </source>
</evidence>
<dbReference type="AlphaFoldDB" id="A0A409WTV3"/>
<dbReference type="OrthoDB" id="3049701at2759"/>
<gene>
    <name evidence="1" type="ORF">CVT26_004265</name>
</gene>
<comment type="caution">
    <text evidence="1">The sequence shown here is derived from an EMBL/GenBank/DDBJ whole genome shotgun (WGS) entry which is preliminary data.</text>
</comment>
<accession>A0A409WTV3</accession>
<evidence type="ECO:0000313" key="1">
    <source>
        <dbReference type="EMBL" id="PPQ81950.1"/>
    </source>
</evidence>